<dbReference type="InterPro" id="IPR036388">
    <property type="entry name" value="WH-like_DNA-bd_sf"/>
</dbReference>
<evidence type="ECO:0000259" key="3">
    <source>
        <dbReference type="PROSITE" id="PS51000"/>
    </source>
</evidence>
<sequence length="253" mass="28604">MFAEERLDEILNLLNTTGKIKVKDLSLQFNVSEDCIRKDLKSLENKGFLKRTYGGAVQVRESSNFHDMPLRQKTDISTKTIIAQKALDIIEDRETIFLDLSTINILIAKLLRKSNKNIIVVTNMLEIMNILSNQNNITLVATGGVLNKDLIGFTGASTIEFIKKYKFDKVFIGSCGIDVFDRSITTFDIDDGITKSAIIESSKKCFLVMENKKFHIDGNYKFAKVEDVDTIITDSSPSREILDILNDYNINVM</sequence>
<dbReference type="PANTHER" id="PTHR30363:SF44">
    <property type="entry name" value="AGA OPERON TRANSCRIPTIONAL REPRESSOR-RELATED"/>
    <property type="match status" value="1"/>
</dbReference>
<dbReference type="AlphaFoldDB" id="A0A1I1HB18"/>
<dbReference type="Pfam" id="PF00455">
    <property type="entry name" value="DeoRC"/>
    <property type="match status" value="1"/>
</dbReference>
<dbReference type="Pfam" id="PF08220">
    <property type="entry name" value="HTH_DeoR"/>
    <property type="match status" value="1"/>
</dbReference>
<dbReference type="SMART" id="SM00420">
    <property type="entry name" value="HTH_DEOR"/>
    <property type="match status" value="1"/>
</dbReference>
<dbReference type="InterPro" id="IPR037171">
    <property type="entry name" value="NagB/RpiA_transferase-like"/>
</dbReference>
<dbReference type="SUPFAM" id="SSF100950">
    <property type="entry name" value="NagB/RpiA/CoA transferase-like"/>
    <property type="match status" value="1"/>
</dbReference>
<dbReference type="SMART" id="SM01134">
    <property type="entry name" value="DeoRC"/>
    <property type="match status" value="1"/>
</dbReference>
<evidence type="ECO:0000256" key="1">
    <source>
        <dbReference type="ARBA" id="ARBA00023015"/>
    </source>
</evidence>
<protein>
    <submittedName>
        <fullName evidence="4">DeoR family transcriptional regulator, glycerol-3-phosphate regulon repressor</fullName>
    </submittedName>
</protein>
<dbReference type="PROSITE" id="PS51000">
    <property type="entry name" value="HTH_DEOR_2"/>
    <property type="match status" value="1"/>
</dbReference>
<evidence type="ECO:0000313" key="4">
    <source>
        <dbReference type="EMBL" id="SFC20915.1"/>
    </source>
</evidence>
<keyword evidence="2" id="KW-0804">Transcription</keyword>
<dbReference type="EMBL" id="FOMG01000001">
    <property type="protein sequence ID" value="SFC20915.1"/>
    <property type="molecule type" value="Genomic_DNA"/>
</dbReference>
<dbReference type="SUPFAM" id="SSF46785">
    <property type="entry name" value="Winged helix' DNA-binding domain"/>
    <property type="match status" value="1"/>
</dbReference>
<dbReference type="InterPro" id="IPR050313">
    <property type="entry name" value="Carb_Metab_HTH_regulators"/>
</dbReference>
<dbReference type="InterPro" id="IPR014036">
    <property type="entry name" value="DeoR-like_C"/>
</dbReference>
<dbReference type="InterPro" id="IPR036390">
    <property type="entry name" value="WH_DNA-bd_sf"/>
</dbReference>
<evidence type="ECO:0000256" key="2">
    <source>
        <dbReference type="ARBA" id="ARBA00023163"/>
    </source>
</evidence>
<reference evidence="4 5" key="1">
    <citation type="submission" date="2016-10" db="EMBL/GenBank/DDBJ databases">
        <authorList>
            <person name="de Groot N.N."/>
        </authorList>
    </citation>
    <scope>NUCLEOTIDE SEQUENCE [LARGE SCALE GENOMIC DNA]</scope>
    <source>
        <strain evidence="4 5">DSM 12992</strain>
    </source>
</reference>
<organism evidence="4 5">
    <name type="scientific">Clostridium uliginosum</name>
    <dbReference type="NCBI Taxonomy" id="119641"/>
    <lineage>
        <taxon>Bacteria</taxon>
        <taxon>Bacillati</taxon>
        <taxon>Bacillota</taxon>
        <taxon>Clostridia</taxon>
        <taxon>Eubacteriales</taxon>
        <taxon>Clostridiaceae</taxon>
        <taxon>Clostridium</taxon>
    </lineage>
</organism>
<dbReference type="Gene3D" id="1.10.10.10">
    <property type="entry name" value="Winged helix-like DNA-binding domain superfamily/Winged helix DNA-binding domain"/>
    <property type="match status" value="1"/>
</dbReference>
<dbReference type="InterPro" id="IPR001034">
    <property type="entry name" value="DeoR_HTH"/>
</dbReference>
<dbReference type="OrthoDB" id="9797223at2"/>
<dbReference type="Proteomes" id="UP000199263">
    <property type="component" value="Unassembled WGS sequence"/>
</dbReference>
<keyword evidence="1" id="KW-0805">Transcription regulation</keyword>
<dbReference type="PANTHER" id="PTHR30363">
    <property type="entry name" value="HTH-TYPE TRANSCRIPTIONAL REGULATOR SRLR-RELATED"/>
    <property type="match status" value="1"/>
</dbReference>
<proteinExistence type="predicted"/>
<accession>A0A1I1HB18</accession>
<feature type="domain" description="HTH deoR-type" evidence="3">
    <location>
        <begin position="3"/>
        <end position="58"/>
    </location>
</feature>
<dbReference type="STRING" id="119641.SAMN05421842_101239"/>
<dbReference type="RefSeq" id="WP_090087980.1">
    <property type="nucleotide sequence ID" value="NZ_FOMG01000001.1"/>
</dbReference>
<evidence type="ECO:0000313" key="5">
    <source>
        <dbReference type="Proteomes" id="UP000199263"/>
    </source>
</evidence>
<name>A0A1I1HB18_9CLOT</name>
<dbReference type="GO" id="GO:0003700">
    <property type="term" value="F:DNA-binding transcription factor activity"/>
    <property type="evidence" value="ECO:0007669"/>
    <property type="project" value="InterPro"/>
</dbReference>
<keyword evidence="5" id="KW-1185">Reference proteome</keyword>
<gene>
    <name evidence="4" type="ORF">SAMN05421842_101239</name>
</gene>
<dbReference type="PRINTS" id="PR00037">
    <property type="entry name" value="HTHLACR"/>
</dbReference>